<reference evidence="6 7" key="1">
    <citation type="submission" date="2010-10" db="EMBL/GenBank/DDBJ databases">
        <authorList>
            <person name="Durkin A.S."/>
            <person name="Madupu R."/>
            <person name="Torralba M."/>
            <person name="Gillis M."/>
            <person name="Methe B."/>
            <person name="Sutton G."/>
            <person name="Nelson K.E."/>
        </authorList>
    </citation>
    <scope>NUCLEOTIDE SEQUENCE [LARGE SCALE GENOMIC DNA]</scope>
    <source>
        <strain evidence="6 7">ACS-139-V-Col8</strain>
    </source>
</reference>
<evidence type="ECO:0000313" key="6">
    <source>
        <dbReference type="EMBL" id="EFR31632.1"/>
    </source>
</evidence>
<dbReference type="NCBIfam" id="NF008653">
    <property type="entry name" value="PRK11650.1"/>
    <property type="match status" value="1"/>
</dbReference>
<dbReference type="Proteomes" id="UP000005990">
    <property type="component" value="Unassembled WGS sequence"/>
</dbReference>
<dbReference type="GO" id="GO:0140359">
    <property type="term" value="F:ABC-type transporter activity"/>
    <property type="evidence" value="ECO:0007669"/>
    <property type="project" value="InterPro"/>
</dbReference>
<dbReference type="CDD" id="cd03301">
    <property type="entry name" value="ABC_MalK_N"/>
    <property type="match status" value="1"/>
</dbReference>
<dbReference type="Gene3D" id="2.40.50.100">
    <property type="match status" value="1"/>
</dbReference>
<dbReference type="InterPro" id="IPR012340">
    <property type="entry name" value="NA-bd_OB-fold"/>
</dbReference>
<dbReference type="InterPro" id="IPR003439">
    <property type="entry name" value="ABC_transporter-like_ATP-bd"/>
</dbReference>
<dbReference type="eggNOG" id="COG3842">
    <property type="taxonomic scope" value="Bacteria"/>
</dbReference>
<gene>
    <name evidence="6" type="ORF">HMPREF9257_0071</name>
</gene>
<dbReference type="InterPro" id="IPR003593">
    <property type="entry name" value="AAA+_ATPase"/>
</dbReference>
<dbReference type="InterPro" id="IPR047641">
    <property type="entry name" value="ABC_transpr_MalK/UgpC-like"/>
</dbReference>
<feature type="domain" description="ABC transporter" evidence="5">
    <location>
        <begin position="4"/>
        <end position="235"/>
    </location>
</feature>
<dbReference type="EMBL" id="AENN01000006">
    <property type="protein sequence ID" value="EFR31632.1"/>
    <property type="molecule type" value="Genomic_DNA"/>
</dbReference>
<evidence type="ECO:0000259" key="5">
    <source>
        <dbReference type="PROSITE" id="PS50893"/>
    </source>
</evidence>
<proteinExistence type="predicted"/>
<comment type="caution">
    <text evidence="6">The sequence shown here is derived from an EMBL/GenBank/DDBJ whole genome shotgun (WGS) entry which is preliminary data.</text>
</comment>
<dbReference type="Gene3D" id="2.40.50.140">
    <property type="entry name" value="Nucleic acid-binding proteins"/>
    <property type="match status" value="1"/>
</dbReference>
<dbReference type="SUPFAM" id="SSF52540">
    <property type="entry name" value="P-loop containing nucleoside triphosphate hydrolases"/>
    <property type="match status" value="1"/>
</dbReference>
<dbReference type="GO" id="GO:0008643">
    <property type="term" value="P:carbohydrate transport"/>
    <property type="evidence" value="ECO:0007669"/>
    <property type="project" value="InterPro"/>
</dbReference>
<keyword evidence="2" id="KW-0547">Nucleotide-binding</keyword>
<dbReference type="AlphaFoldDB" id="E4KMK9"/>
<dbReference type="PANTHER" id="PTHR43875:SF1">
    <property type="entry name" value="OSMOPROTECTIVE COMPOUNDS UPTAKE ATP-BINDING PROTEIN GGTA"/>
    <property type="match status" value="1"/>
</dbReference>
<dbReference type="InterPro" id="IPR027417">
    <property type="entry name" value="P-loop_NTPase"/>
</dbReference>
<sequence length="393" mass="44544">MAEIKLKHIYKDYNQDVRAVSDFNLDIHDGEFIVLVGPSGCGKSTTLRMIAGLEDISSGEFLIDGLLQNDLHPKDRDIAMVFQNYALYPTMTVYENLAFGLKMRQEKSATIQARVKEVANILGIEDLLDRKPAELSGGQRQRVALGRAIVREAKVFLMDEPLSNLDAKLRFHMRSEISKLHRRLKATTIYVTHDQTEAMSMASRIVVMNQGLIQQIGTPKEIYLKPNNIFVGQFIGSPAMNFLELSKVDRKWTLAGQAINLPKEIDRQLFIAGQDGYHPIVVGLRPEDVHLEANPSQDQLQLSMTLTNAELMGSETLLYLENQDYQVIAKVQSMEDFESDQELTIWINYDKLHFFNHDTGLRIPVDMTQDSLAQIKALKGNREEGQDESNLHL</sequence>
<dbReference type="FunFam" id="3.40.50.300:FF:000042">
    <property type="entry name" value="Maltose/maltodextrin ABC transporter, ATP-binding protein"/>
    <property type="match status" value="1"/>
</dbReference>
<dbReference type="InterPro" id="IPR015855">
    <property type="entry name" value="ABC_transpr_MalK-like"/>
</dbReference>
<dbReference type="Pfam" id="PF00005">
    <property type="entry name" value="ABC_tran"/>
    <property type="match status" value="1"/>
</dbReference>
<evidence type="ECO:0000256" key="1">
    <source>
        <dbReference type="ARBA" id="ARBA00022448"/>
    </source>
</evidence>
<dbReference type="GO" id="GO:0005524">
    <property type="term" value="F:ATP binding"/>
    <property type="evidence" value="ECO:0007669"/>
    <property type="project" value="UniProtKB-KW"/>
</dbReference>
<dbReference type="GO" id="GO:0055052">
    <property type="term" value="C:ATP-binding cassette (ABC) transporter complex, substrate-binding subunit-containing"/>
    <property type="evidence" value="ECO:0007669"/>
    <property type="project" value="TreeGrafter"/>
</dbReference>
<evidence type="ECO:0000256" key="3">
    <source>
        <dbReference type="ARBA" id="ARBA00022840"/>
    </source>
</evidence>
<organism evidence="6 7">
    <name type="scientific">Eremococcus coleocola ACS-139-V-Col8</name>
    <dbReference type="NCBI Taxonomy" id="908337"/>
    <lineage>
        <taxon>Bacteria</taxon>
        <taxon>Bacillati</taxon>
        <taxon>Bacillota</taxon>
        <taxon>Bacilli</taxon>
        <taxon>Lactobacillales</taxon>
        <taxon>Aerococcaceae</taxon>
        <taxon>Eremococcus</taxon>
    </lineage>
</organism>
<dbReference type="Gene3D" id="3.40.50.300">
    <property type="entry name" value="P-loop containing nucleotide triphosphate hydrolases"/>
    <property type="match status" value="1"/>
</dbReference>
<dbReference type="SUPFAM" id="SSF50331">
    <property type="entry name" value="MOP-like"/>
    <property type="match status" value="1"/>
</dbReference>
<dbReference type="InterPro" id="IPR008995">
    <property type="entry name" value="Mo/tungstate-bd_C_term_dom"/>
</dbReference>
<dbReference type="GO" id="GO:0016887">
    <property type="term" value="F:ATP hydrolysis activity"/>
    <property type="evidence" value="ECO:0007669"/>
    <property type="project" value="InterPro"/>
</dbReference>
<evidence type="ECO:0000256" key="2">
    <source>
        <dbReference type="ARBA" id="ARBA00022741"/>
    </source>
</evidence>
<keyword evidence="3 6" id="KW-0067">ATP-binding</keyword>
<dbReference type="PROSITE" id="PS50893">
    <property type="entry name" value="ABC_TRANSPORTER_2"/>
    <property type="match status" value="1"/>
</dbReference>
<dbReference type="RefSeq" id="WP_006417764.1">
    <property type="nucleotide sequence ID" value="NZ_AENN01000006.1"/>
</dbReference>
<dbReference type="PROSITE" id="PS00211">
    <property type="entry name" value="ABC_TRANSPORTER_1"/>
    <property type="match status" value="1"/>
</dbReference>
<protein>
    <submittedName>
        <fullName evidence="6">ABC transporter, ATP-binding protein</fullName>
    </submittedName>
</protein>
<keyword evidence="4" id="KW-1278">Translocase</keyword>
<keyword evidence="1" id="KW-0813">Transport</keyword>
<dbReference type="PANTHER" id="PTHR43875">
    <property type="entry name" value="MALTODEXTRIN IMPORT ATP-BINDING PROTEIN MSMX"/>
    <property type="match status" value="1"/>
</dbReference>
<name>E4KMK9_9LACT</name>
<keyword evidence="7" id="KW-1185">Reference proteome</keyword>
<evidence type="ECO:0000313" key="7">
    <source>
        <dbReference type="Proteomes" id="UP000005990"/>
    </source>
</evidence>
<dbReference type="Pfam" id="PF08402">
    <property type="entry name" value="TOBE_2"/>
    <property type="match status" value="1"/>
</dbReference>
<dbReference type="InterPro" id="IPR017871">
    <property type="entry name" value="ABC_transporter-like_CS"/>
</dbReference>
<dbReference type="STRING" id="908337.HMPREF9257_0071"/>
<dbReference type="SMART" id="SM00382">
    <property type="entry name" value="AAA"/>
    <property type="match status" value="1"/>
</dbReference>
<dbReference type="OrthoDB" id="9790614at2"/>
<evidence type="ECO:0000256" key="4">
    <source>
        <dbReference type="ARBA" id="ARBA00022967"/>
    </source>
</evidence>
<accession>E4KMK9</accession>
<dbReference type="InterPro" id="IPR013611">
    <property type="entry name" value="Transp-assoc_OB_typ2"/>
</dbReference>